<gene>
    <name evidence="7" type="ORF">AMON00008_LOCUS53869</name>
</gene>
<dbReference type="SUPFAM" id="SSF50630">
    <property type="entry name" value="Acid proteases"/>
    <property type="match status" value="1"/>
</dbReference>
<reference evidence="7" key="1">
    <citation type="submission" date="2021-01" db="EMBL/GenBank/DDBJ databases">
        <authorList>
            <person name="Corre E."/>
            <person name="Pelletier E."/>
            <person name="Niang G."/>
            <person name="Scheremetjew M."/>
            <person name="Finn R."/>
            <person name="Kale V."/>
            <person name="Holt S."/>
            <person name="Cochrane G."/>
            <person name="Meng A."/>
            <person name="Brown T."/>
            <person name="Cohen L."/>
        </authorList>
    </citation>
    <scope>NUCLEOTIDE SEQUENCE</scope>
    <source>
        <strain evidence="7">CCMP3105</strain>
    </source>
</reference>
<evidence type="ECO:0000256" key="2">
    <source>
        <dbReference type="ARBA" id="ARBA00022670"/>
    </source>
</evidence>
<organism evidence="7">
    <name type="scientific">Alexandrium monilatum</name>
    <dbReference type="NCBI Taxonomy" id="311494"/>
    <lineage>
        <taxon>Eukaryota</taxon>
        <taxon>Sar</taxon>
        <taxon>Alveolata</taxon>
        <taxon>Dinophyceae</taxon>
        <taxon>Gonyaulacales</taxon>
        <taxon>Pyrocystaceae</taxon>
        <taxon>Alexandrium</taxon>
    </lineage>
</organism>
<dbReference type="InterPro" id="IPR001461">
    <property type="entry name" value="Aspartic_peptidase_A1"/>
</dbReference>
<feature type="chain" id="PRO_5030515682" description="Peptidase A1 domain-containing protein" evidence="5">
    <location>
        <begin position="19"/>
        <end position="309"/>
    </location>
</feature>
<keyword evidence="3" id="KW-0064">Aspartyl protease</keyword>
<dbReference type="InterPro" id="IPR021109">
    <property type="entry name" value="Peptidase_aspartic_dom_sf"/>
</dbReference>
<keyword evidence="4" id="KW-0378">Hydrolase</keyword>
<dbReference type="PANTHER" id="PTHR47966">
    <property type="entry name" value="BETA-SITE APP-CLEAVING ENZYME, ISOFORM A-RELATED"/>
    <property type="match status" value="1"/>
</dbReference>
<evidence type="ECO:0000256" key="5">
    <source>
        <dbReference type="SAM" id="SignalP"/>
    </source>
</evidence>
<comment type="similarity">
    <text evidence="1">Belongs to the peptidase A1 family.</text>
</comment>
<dbReference type="GO" id="GO:0006508">
    <property type="term" value="P:proteolysis"/>
    <property type="evidence" value="ECO:0007669"/>
    <property type="project" value="UniProtKB-KW"/>
</dbReference>
<dbReference type="PROSITE" id="PS51767">
    <property type="entry name" value="PEPTIDASE_A1"/>
    <property type="match status" value="1"/>
</dbReference>
<dbReference type="EMBL" id="HBNR01075803">
    <property type="protein sequence ID" value="CAE4652183.1"/>
    <property type="molecule type" value="Transcribed_RNA"/>
</dbReference>
<feature type="domain" description="Peptidase A1" evidence="6">
    <location>
        <begin position="74"/>
        <end position="309"/>
    </location>
</feature>
<dbReference type="Pfam" id="PF00026">
    <property type="entry name" value="Asp"/>
    <property type="match status" value="1"/>
</dbReference>
<dbReference type="Gene3D" id="2.40.70.10">
    <property type="entry name" value="Acid Proteases"/>
    <property type="match status" value="1"/>
</dbReference>
<keyword evidence="2" id="KW-0645">Protease</keyword>
<evidence type="ECO:0000313" key="7">
    <source>
        <dbReference type="EMBL" id="CAE4652183.1"/>
    </source>
</evidence>
<dbReference type="PANTHER" id="PTHR47966:SF51">
    <property type="entry name" value="BETA-SITE APP-CLEAVING ENZYME, ISOFORM A-RELATED"/>
    <property type="match status" value="1"/>
</dbReference>
<evidence type="ECO:0000256" key="1">
    <source>
        <dbReference type="ARBA" id="ARBA00007447"/>
    </source>
</evidence>
<protein>
    <recommendedName>
        <fullName evidence="6">Peptidase A1 domain-containing protein</fullName>
    </recommendedName>
</protein>
<feature type="signal peptide" evidence="5">
    <location>
        <begin position="1"/>
        <end position="18"/>
    </location>
</feature>
<accession>A0A7S4SSH7</accession>
<dbReference type="AlphaFoldDB" id="A0A7S4SSH7"/>
<sequence>MAIMRAVLASALLAAAGARPQADEVALLQAVVSPERQGPEERLKRAMETARVKGVPRGISNVVQPMINFANSQYVSYMTMGKQFISGIVDTGSFELVVFGASCVSCGVAAHYNPALSGTFEEGTLTTSQNYGSGETYCYEGFEQVSIGPYPPKRQMFWEVVQAQMPILQQAAFEAIIGVGPAEQPLVQVWREVEYYVKELTSYYEQAMTAPQQAIDAAEDMIKIAIKLGSELPMLHTWSIPQFSICMGARNGADGIIVWNDTTPFDEPALFTKVPVIGSLQSWSANLTVPALTYLGSDGNATSLGCDSG</sequence>
<dbReference type="GO" id="GO:0004190">
    <property type="term" value="F:aspartic-type endopeptidase activity"/>
    <property type="evidence" value="ECO:0007669"/>
    <property type="project" value="UniProtKB-KW"/>
</dbReference>
<dbReference type="InterPro" id="IPR034164">
    <property type="entry name" value="Pepsin-like_dom"/>
</dbReference>
<proteinExistence type="inferred from homology"/>
<evidence type="ECO:0000256" key="4">
    <source>
        <dbReference type="ARBA" id="ARBA00022801"/>
    </source>
</evidence>
<evidence type="ECO:0000259" key="6">
    <source>
        <dbReference type="PROSITE" id="PS51767"/>
    </source>
</evidence>
<dbReference type="InterPro" id="IPR033121">
    <property type="entry name" value="PEPTIDASE_A1"/>
</dbReference>
<dbReference type="CDD" id="cd05471">
    <property type="entry name" value="pepsin_like"/>
    <property type="match status" value="1"/>
</dbReference>
<keyword evidence="5" id="KW-0732">Signal</keyword>
<name>A0A7S4SSH7_9DINO</name>
<evidence type="ECO:0000256" key="3">
    <source>
        <dbReference type="ARBA" id="ARBA00022750"/>
    </source>
</evidence>